<proteinExistence type="predicted"/>
<protein>
    <submittedName>
        <fullName evidence="2">Uncharacterized protein</fullName>
    </submittedName>
</protein>
<feature type="region of interest" description="Disordered" evidence="1">
    <location>
        <begin position="50"/>
        <end position="80"/>
    </location>
</feature>
<feature type="compositionally biased region" description="Basic and acidic residues" evidence="1">
    <location>
        <begin position="50"/>
        <end position="60"/>
    </location>
</feature>
<reference evidence="2" key="1">
    <citation type="journal article" date="2023" name="Mol. Phylogenet. Evol.">
        <title>Genome-scale phylogeny and comparative genomics of the fungal order Sordariales.</title>
        <authorList>
            <person name="Hensen N."/>
            <person name="Bonometti L."/>
            <person name="Westerberg I."/>
            <person name="Brannstrom I.O."/>
            <person name="Guillou S."/>
            <person name="Cros-Aarteil S."/>
            <person name="Calhoun S."/>
            <person name="Haridas S."/>
            <person name="Kuo A."/>
            <person name="Mondo S."/>
            <person name="Pangilinan J."/>
            <person name="Riley R."/>
            <person name="LaButti K."/>
            <person name="Andreopoulos B."/>
            <person name="Lipzen A."/>
            <person name="Chen C."/>
            <person name="Yan M."/>
            <person name="Daum C."/>
            <person name="Ng V."/>
            <person name="Clum A."/>
            <person name="Steindorff A."/>
            <person name="Ohm R.A."/>
            <person name="Martin F."/>
            <person name="Silar P."/>
            <person name="Natvig D.O."/>
            <person name="Lalanne C."/>
            <person name="Gautier V."/>
            <person name="Ament-Velasquez S.L."/>
            <person name="Kruys A."/>
            <person name="Hutchinson M.I."/>
            <person name="Powell A.J."/>
            <person name="Barry K."/>
            <person name="Miller A.N."/>
            <person name="Grigoriev I.V."/>
            <person name="Debuchy R."/>
            <person name="Gladieux P."/>
            <person name="Hiltunen Thoren M."/>
            <person name="Johannesson H."/>
        </authorList>
    </citation>
    <scope>NUCLEOTIDE SEQUENCE</scope>
    <source>
        <strain evidence="2">SMH4131-1</strain>
    </source>
</reference>
<dbReference type="AlphaFoldDB" id="A0AAE0M341"/>
<keyword evidence="3" id="KW-1185">Reference proteome</keyword>
<reference evidence="2" key="2">
    <citation type="submission" date="2023-06" db="EMBL/GenBank/DDBJ databases">
        <authorList>
            <consortium name="Lawrence Berkeley National Laboratory"/>
            <person name="Haridas S."/>
            <person name="Hensen N."/>
            <person name="Bonometti L."/>
            <person name="Westerberg I."/>
            <person name="Brannstrom I.O."/>
            <person name="Guillou S."/>
            <person name="Cros-Aarteil S."/>
            <person name="Calhoun S."/>
            <person name="Kuo A."/>
            <person name="Mondo S."/>
            <person name="Pangilinan J."/>
            <person name="Riley R."/>
            <person name="Labutti K."/>
            <person name="Andreopoulos B."/>
            <person name="Lipzen A."/>
            <person name="Chen C."/>
            <person name="Yanf M."/>
            <person name="Daum C."/>
            <person name="Ng V."/>
            <person name="Clum A."/>
            <person name="Steindorff A."/>
            <person name="Ohm R."/>
            <person name="Martin F."/>
            <person name="Silar P."/>
            <person name="Natvig D."/>
            <person name="Lalanne C."/>
            <person name="Gautier V."/>
            <person name="Ament-Velasquez S.L."/>
            <person name="Kruys A."/>
            <person name="Hutchinson M.I."/>
            <person name="Powell A.J."/>
            <person name="Barry K."/>
            <person name="Miller A.N."/>
            <person name="Grigoriev I.V."/>
            <person name="Debuchy R."/>
            <person name="Gladieux P."/>
            <person name="Thoren M.H."/>
            <person name="Johannesson H."/>
        </authorList>
    </citation>
    <scope>NUCLEOTIDE SEQUENCE</scope>
    <source>
        <strain evidence="2">SMH4131-1</strain>
    </source>
</reference>
<sequence>MTDYTQGFGSFNFAPPNLHCENIYLTTSASLLDADADLEVNAELAYEYFEHDKSEKEPEKPAPSGSVDKQPSNDNDFQGTTPIPFPFMNLPLELRFKIYRLLTAPLRGWTHERNQRPDLCRPQDMVFHIASRAWDPSTRDENIIYDLAVAEPVEQRTIDSHRPWEDQHPVDVHAAYVKIQDGTAQADEIPTGWAGTAGWLSLLRRDTSELEESETSSEGYVVMDDDDDNGETNIREPGPAGYQTILQPRMHIPEGSSCVYHPSQPNSDTTDVHVGPEQLEKLHELHDTGAKCTCPHTTRAEYTTIRYLAQVSPQITAELGSVLWQGAVLVFPGPEDFARFAADRPAVLGRVKGIRLAVSCHGDAFDTVTSELAEMLGLVTERCSVLRFFWVDVSVDVDAFVLPGENGGGENGSGSEEAQGRRSAAEMRARRRMEEWTPLFRGLKTERFRVGLDVHGPRGITASSRERREAVRLGMVEMLWEMWKPDSVRDGEAWEREKVGREGTWRKVLV</sequence>
<name>A0AAE0M341_9PEZI</name>
<evidence type="ECO:0000313" key="2">
    <source>
        <dbReference type="EMBL" id="KAK3317387.1"/>
    </source>
</evidence>
<dbReference type="Proteomes" id="UP001286456">
    <property type="component" value="Unassembled WGS sequence"/>
</dbReference>
<evidence type="ECO:0000313" key="3">
    <source>
        <dbReference type="Proteomes" id="UP001286456"/>
    </source>
</evidence>
<evidence type="ECO:0000256" key="1">
    <source>
        <dbReference type="SAM" id="MobiDB-lite"/>
    </source>
</evidence>
<accession>A0AAE0M341</accession>
<comment type="caution">
    <text evidence="2">The sequence shown here is derived from an EMBL/GenBank/DDBJ whole genome shotgun (WGS) entry which is preliminary data.</text>
</comment>
<feature type="region of interest" description="Disordered" evidence="1">
    <location>
        <begin position="404"/>
        <end position="426"/>
    </location>
</feature>
<dbReference type="EMBL" id="JAUEPO010000007">
    <property type="protein sequence ID" value="KAK3317387.1"/>
    <property type="molecule type" value="Genomic_DNA"/>
</dbReference>
<feature type="compositionally biased region" description="Polar residues" evidence="1">
    <location>
        <begin position="67"/>
        <end position="80"/>
    </location>
</feature>
<gene>
    <name evidence="2" type="ORF">B0T19DRAFT_479479</name>
</gene>
<organism evidence="2 3">
    <name type="scientific">Cercophora scortea</name>
    <dbReference type="NCBI Taxonomy" id="314031"/>
    <lineage>
        <taxon>Eukaryota</taxon>
        <taxon>Fungi</taxon>
        <taxon>Dikarya</taxon>
        <taxon>Ascomycota</taxon>
        <taxon>Pezizomycotina</taxon>
        <taxon>Sordariomycetes</taxon>
        <taxon>Sordariomycetidae</taxon>
        <taxon>Sordariales</taxon>
        <taxon>Lasiosphaeriaceae</taxon>
        <taxon>Cercophora</taxon>
    </lineage>
</organism>